<dbReference type="InterPro" id="IPR018634">
    <property type="entry name" value="ChrB_C"/>
</dbReference>
<evidence type="ECO:0000313" key="2">
    <source>
        <dbReference type="EMBL" id="MBI1756292.1"/>
    </source>
</evidence>
<dbReference type="Pfam" id="PF09828">
    <property type="entry name" value="ChrB_C"/>
    <property type="match status" value="1"/>
</dbReference>
<organism evidence="2 3">
    <name type="scientific">Fimbriimonas ginsengisoli</name>
    <dbReference type="NCBI Taxonomy" id="1005039"/>
    <lineage>
        <taxon>Bacteria</taxon>
        <taxon>Bacillati</taxon>
        <taxon>Armatimonadota</taxon>
        <taxon>Fimbriimonadia</taxon>
        <taxon>Fimbriimonadales</taxon>
        <taxon>Fimbriimonadaceae</taxon>
        <taxon>Fimbriimonas</taxon>
    </lineage>
</organism>
<proteinExistence type="predicted"/>
<comment type="caution">
    <text evidence="2">The sequence shown here is derived from an EMBL/GenBank/DDBJ whole genome shotgun (WGS) entry which is preliminary data.</text>
</comment>
<protein>
    <submittedName>
        <fullName evidence="2">Chromate resistance protein</fullName>
    </submittedName>
</protein>
<dbReference type="EMBL" id="JACOSL010000027">
    <property type="protein sequence ID" value="MBI1756292.1"/>
    <property type="molecule type" value="Genomic_DNA"/>
</dbReference>
<dbReference type="AlphaFoldDB" id="A0A931LV64"/>
<gene>
    <name evidence="2" type="ORF">HYR64_04200</name>
</gene>
<sequence>MKWITRENANVDRIACPWLVKRFVDSDAEFLYVPRDDVMRVAAETGAIPYDVPNVELGHVDGRCSFDSILLKYKLTSDPALVELAKIVHAADVKDDRETSPEGHGLYAIAHGFAVVHGFDDHKKIELETPMYDALYAWCQKKVSAP</sequence>
<reference evidence="2" key="1">
    <citation type="submission" date="2020-07" db="EMBL/GenBank/DDBJ databases">
        <title>Huge and variable diversity of episymbiotic CPR bacteria and DPANN archaea in groundwater ecosystems.</title>
        <authorList>
            <person name="He C.Y."/>
            <person name="Keren R."/>
            <person name="Whittaker M."/>
            <person name="Farag I.F."/>
            <person name="Doudna J."/>
            <person name="Cate J.H.D."/>
            <person name="Banfield J.F."/>
        </authorList>
    </citation>
    <scope>NUCLEOTIDE SEQUENCE</scope>
    <source>
        <strain evidence="2">NC_groundwater_17_Pr7_B-0.1um_64_12</strain>
    </source>
</reference>
<accession>A0A931LV64</accession>
<evidence type="ECO:0000259" key="1">
    <source>
        <dbReference type="Pfam" id="PF09828"/>
    </source>
</evidence>
<evidence type="ECO:0000313" key="3">
    <source>
        <dbReference type="Proteomes" id="UP000727962"/>
    </source>
</evidence>
<name>A0A931LV64_FIMGI</name>
<dbReference type="Proteomes" id="UP000727962">
    <property type="component" value="Unassembled WGS sequence"/>
</dbReference>
<feature type="domain" description="ChrB C-terminal" evidence="1">
    <location>
        <begin position="3"/>
        <end position="139"/>
    </location>
</feature>